<dbReference type="Proteomes" id="UP001212152">
    <property type="component" value="Unassembled WGS sequence"/>
</dbReference>
<organism evidence="1 2">
    <name type="scientific">Geranomyces variabilis</name>
    <dbReference type="NCBI Taxonomy" id="109894"/>
    <lineage>
        <taxon>Eukaryota</taxon>
        <taxon>Fungi</taxon>
        <taxon>Fungi incertae sedis</taxon>
        <taxon>Chytridiomycota</taxon>
        <taxon>Chytridiomycota incertae sedis</taxon>
        <taxon>Chytridiomycetes</taxon>
        <taxon>Spizellomycetales</taxon>
        <taxon>Powellomycetaceae</taxon>
        <taxon>Geranomyces</taxon>
    </lineage>
</organism>
<accession>A0AAD5THK1</accession>
<comment type="caution">
    <text evidence="1">The sequence shown here is derived from an EMBL/GenBank/DDBJ whole genome shotgun (WGS) entry which is preliminary data.</text>
</comment>
<reference evidence="1" key="1">
    <citation type="submission" date="2020-05" db="EMBL/GenBank/DDBJ databases">
        <title>Phylogenomic resolution of chytrid fungi.</title>
        <authorList>
            <person name="Stajich J.E."/>
            <person name="Amses K."/>
            <person name="Simmons R."/>
            <person name="Seto K."/>
            <person name="Myers J."/>
            <person name="Bonds A."/>
            <person name="Quandt C.A."/>
            <person name="Barry K."/>
            <person name="Liu P."/>
            <person name="Grigoriev I."/>
            <person name="Longcore J.E."/>
            <person name="James T.Y."/>
        </authorList>
    </citation>
    <scope>NUCLEOTIDE SEQUENCE</scope>
    <source>
        <strain evidence="1">JEL0379</strain>
    </source>
</reference>
<proteinExistence type="predicted"/>
<dbReference type="AlphaFoldDB" id="A0AAD5THK1"/>
<dbReference type="EMBL" id="JADGJQ010000041">
    <property type="protein sequence ID" value="KAJ3176393.1"/>
    <property type="molecule type" value="Genomic_DNA"/>
</dbReference>
<keyword evidence="2" id="KW-1185">Reference proteome</keyword>
<protein>
    <submittedName>
        <fullName evidence="1">Uncharacterized protein</fullName>
    </submittedName>
</protein>
<evidence type="ECO:0000313" key="1">
    <source>
        <dbReference type="EMBL" id="KAJ3176393.1"/>
    </source>
</evidence>
<evidence type="ECO:0000313" key="2">
    <source>
        <dbReference type="Proteomes" id="UP001212152"/>
    </source>
</evidence>
<sequence length="229" mass="26289">MSILAVQRVLALSRSRLPNLLHGKAIFPVKAFTSDVKSPLTATTVPKPLPTTLFNIEFPSFGFFPKYLDTEQKRLLNEFVTSLGQPARAALDELNAPCTGMLEVDVRLRKGPIQRRCWIDSSDRDVAAEARQPLDELIFDEFWGEPIEMPCHRDWAKEDDIKLWTLSQIHLVKMEDIAEQYFLGWKTVEECRARRDALAESDGDYAWDVRDQAVREYDRLQAMADDAEM</sequence>
<name>A0AAD5THK1_9FUNG</name>
<gene>
    <name evidence="1" type="ORF">HDU87_005262</name>
</gene>